<comment type="caution">
    <text evidence="2">The sequence shown here is derived from an EMBL/GenBank/DDBJ whole genome shotgun (WGS) entry which is preliminary data.</text>
</comment>
<dbReference type="CDD" id="cd04301">
    <property type="entry name" value="NAT_SF"/>
    <property type="match status" value="1"/>
</dbReference>
<dbReference type="SUPFAM" id="SSF55729">
    <property type="entry name" value="Acyl-CoA N-acyltransferases (Nat)"/>
    <property type="match status" value="1"/>
</dbReference>
<evidence type="ECO:0000259" key="1">
    <source>
        <dbReference type="Pfam" id="PF00583"/>
    </source>
</evidence>
<sequence length="155" mass="18768">MSKENKHILENMYQFYHYDFSEFTQEDINRQGLYDVDLEYFWQDPRWNPFFINQDGKGIGFLVVLFENDDVAPDPTHVIYDFMILKKYRRNGLGKKAAIKAFNLYNGNWKVAQMALNEPAKQFWRNIIKEYTNDSYTEIYRHDLKKYIQTFCSKN</sequence>
<dbReference type="Pfam" id="PF00583">
    <property type="entry name" value="Acetyltransf_1"/>
    <property type="match status" value="1"/>
</dbReference>
<protein>
    <submittedName>
        <fullName evidence="2">GNAT family N-acetyltransferase</fullName>
    </submittedName>
</protein>
<organism evidence="2 3">
    <name type="scientific">Heyndrickxia oleronia</name>
    <dbReference type="NCBI Taxonomy" id="38875"/>
    <lineage>
        <taxon>Bacteria</taxon>
        <taxon>Bacillati</taxon>
        <taxon>Bacillota</taxon>
        <taxon>Bacilli</taxon>
        <taxon>Bacillales</taxon>
        <taxon>Bacillaceae</taxon>
        <taxon>Heyndrickxia</taxon>
    </lineage>
</organism>
<dbReference type="GO" id="GO:0016747">
    <property type="term" value="F:acyltransferase activity, transferring groups other than amino-acyl groups"/>
    <property type="evidence" value="ECO:0007669"/>
    <property type="project" value="InterPro"/>
</dbReference>
<name>A0A8E2LD20_9BACI</name>
<keyword evidence="2" id="KW-0808">Transferase</keyword>
<gene>
    <name evidence="2" type="ORF">BWZ43_22465</name>
</gene>
<dbReference type="Gene3D" id="3.40.630.30">
    <property type="match status" value="1"/>
</dbReference>
<dbReference type="AlphaFoldDB" id="A0A8E2LD20"/>
<keyword evidence="3" id="KW-1185">Reference proteome</keyword>
<dbReference type="InterPro" id="IPR000182">
    <property type="entry name" value="GNAT_dom"/>
</dbReference>
<dbReference type="Proteomes" id="UP000189761">
    <property type="component" value="Unassembled WGS sequence"/>
</dbReference>
<dbReference type="InterPro" id="IPR016181">
    <property type="entry name" value="Acyl_CoA_acyltransferase"/>
</dbReference>
<evidence type="ECO:0000313" key="3">
    <source>
        <dbReference type="Proteomes" id="UP000189761"/>
    </source>
</evidence>
<feature type="domain" description="N-acetyltransferase" evidence="1">
    <location>
        <begin position="29"/>
        <end position="124"/>
    </location>
</feature>
<evidence type="ECO:0000313" key="2">
    <source>
        <dbReference type="EMBL" id="OOP66157.1"/>
    </source>
</evidence>
<proteinExistence type="predicted"/>
<dbReference type="EMBL" id="MTLA01000361">
    <property type="protein sequence ID" value="OOP66157.1"/>
    <property type="molecule type" value="Genomic_DNA"/>
</dbReference>
<reference evidence="2 3" key="1">
    <citation type="submission" date="2017-01" db="EMBL/GenBank/DDBJ databases">
        <title>Draft genome sequence of Bacillus oleronius.</title>
        <authorList>
            <person name="Allam M."/>
        </authorList>
    </citation>
    <scope>NUCLEOTIDE SEQUENCE [LARGE SCALE GENOMIC DNA]</scope>
    <source>
        <strain evidence="2 3">DSM 9356</strain>
    </source>
</reference>
<accession>A0A8E2LD20</accession>